<evidence type="ECO:0000256" key="2">
    <source>
        <dbReference type="ARBA" id="ARBA00023125"/>
    </source>
</evidence>
<keyword evidence="2" id="KW-0238">DNA-binding</keyword>
<comment type="caution">
    <text evidence="5">The sequence shown here is derived from an EMBL/GenBank/DDBJ whole genome shotgun (WGS) entry which is preliminary data.</text>
</comment>
<evidence type="ECO:0000256" key="1">
    <source>
        <dbReference type="ARBA" id="ARBA00023015"/>
    </source>
</evidence>
<dbReference type="Pfam" id="PF12833">
    <property type="entry name" value="HTH_18"/>
    <property type="match status" value="1"/>
</dbReference>
<dbReference type="EMBL" id="JAQGEF010000009">
    <property type="protein sequence ID" value="MDA3615049.1"/>
    <property type="molecule type" value="Genomic_DNA"/>
</dbReference>
<evidence type="ECO:0000313" key="5">
    <source>
        <dbReference type="EMBL" id="MDA3615049.1"/>
    </source>
</evidence>
<feature type="domain" description="HTH araC/xylS-type" evidence="4">
    <location>
        <begin position="15"/>
        <end position="120"/>
    </location>
</feature>
<accession>A0ABT4UJM5</accession>
<keyword evidence="1" id="KW-0805">Transcription regulation</keyword>
<proteinExistence type="predicted"/>
<sequence length="122" mass="13924">MSKDKPSRRQEEIVNAYFSFLNSHIESVISGASNDFLPLSEIAHQLHISHQHLTDTIKQANGQHPCYYYDLKIIEAAKEMLKASDKTVTEVAYTLTYDPSNFSKFFKKIVGVSPGTWQRENT</sequence>
<dbReference type="Proteomes" id="UP001210231">
    <property type="component" value="Unassembled WGS sequence"/>
</dbReference>
<reference evidence="5 6" key="1">
    <citation type="submission" date="2022-12" db="EMBL/GenBank/DDBJ databases">
        <title>Chitinophagaceae gen. sp. nov., a new member of the family Chitinophagaceae, isolated from soil in a chemical factory.</title>
        <authorList>
            <person name="Ke Z."/>
        </authorList>
    </citation>
    <scope>NUCLEOTIDE SEQUENCE [LARGE SCALE GENOMIC DNA]</scope>
    <source>
        <strain evidence="5 6">LY-5</strain>
    </source>
</reference>
<dbReference type="Gene3D" id="1.10.10.60">
    <property type="entry name" value="Homeodomain-like"/>
    <property type="match status" value="1"/>
</dbReference>
<evidence type="ECO:0000313" key="6">
    <source>
        <dbReference type="Proteomes" id="UP001210231"/>
    </source>
</evidence>
<keyword evidence="6" id="KW-1185">Reference proteome</keyword>
<name>A0ABT4UJM5_9BACT</name>
<dbReference type="SMART" id="SM00342">
    <property type="entry name" value="HTH_ARAC"/>
    <property type="match status" value="1"/>
</dbReference>
<protein>
    <submittedName>
        <fullName evidence="5">AraC family transcriptional regulator</fullName>
    </submittedName>
</protein>
<dbReference type="PANTHER" id="PTHR43280">
    <property type="entry name" value="ARAC-FAMILY TRANSCRIPTIONAL REGULATOR"/>
    <property type="match status" value="1"/>
</dbReference>
<evidence type="ECO:0000256" key="3">
    <source>
        <dbReference type="ARBA" id="ARBA00023163"/>
    </source>
</evidence>
<organism evidence="5 6">
    <name type="scientific">Polluticaenibacter yanchengensis</name>
    <dbReference type="NCBI Taxonomy" id="3014562"/>
    <lineage>
        <taxon>Bacteria</taxon>
        <taxon>Pseudomonadati</taxon>
        <taxon>Bacteroidota</taxon>
        <taxon>Chitinophagia</taxon>
        <taxon>Chitinophagales</taxon>
        <taxon>Chitinophagaceae</taxon>
        <taxon>Polluticaenibacter</taxon>
    </lineage>
</organism>
<gene>
    <name evidence="5" type="ORF">O3P16_09540</name>
</gene>
<dbReference type="InterPro" id="IPR009057">
    <property type="entry name" value="Homeodomain-like_sf"/>
</dbReference>
<evidence type="ECO:0000259" key="4">
    <source>
        <dbReference type="PROSITE" id="PS01124"/>
    </source>
</evidence>
<dbReference type="RefSeq" id="WP_407031374.1">
    <property type="nucleotide sequence ID" value="NZ_JAQGEF010000009.1"/>
</dbReference>
<dbReference type="PANTHER" id="PTHR43280:SF2">
    <property type="entry name" value="HTH-TYPE TRANSCRIPTIONAL REGULATOR EXSA"/>
    <property type="match status" value="1"/>
</dbReference>
<dbReference type="PROSITE" id="PS01124">
    <property type="entry name" value="HTH_ARAC_FAMILY_2"/>
    <property type="match status" value="1"/>
</dbReference>
<dbReference type="InterPro" id="IPR018060">
    <property type="entry name" value="HTH_AraC"/>
</dbReference>
<keyword evidence="3" id="KW-0804">Transcription</keyword>
<dbReference type="SUPFAM" id="SSF46689">
    <property type="entry name" value="Homeodomain-like"/>
    <property type="match status" value="1"/>
</dbReference>